<sequence length="464" mass="53497">MAMQRGLLALPRELVDNILSYIIISSYPGSPTINFTLPILRVCRSLRQQALCMIARSYIWVRVISHIPHEIKPVQLLTNQFSGISELCTRLLPPRLTCITFEIGEADQLKIPTSGVEVKRCSLIFPYQYDSFAQLCTNFGVHWNLLHPVSITCPSFPPGLRKTVDTLIIPFLLSVFRSLQAPPEKFDRRSPVQASLVTTSGRSIKAFFEDVCFTMNDAERLKQAGYKEEADLYLLYTGILLCKLADAYIQPPTTWLADSYNPGDPNWWMSEANIYRNAVISLLHHIECLAALIYTDQYRRYGVNWVCAHYELLTEGGRRWLEEPRWQWFGLSDCEMAEIYHARGLILKAGAEVLHEFRTRWHSGSLESAMRKEQEAAQEIYFAKQLHPENELYNRLFAEYAGRSAEFFGPEHQYRCWSVDYTDVTGQTRQWVGDWRMVVSWGGQSILSFLPMAQKSFDDIFDEN</sequence>
<gene>
    <name evidence="1" type="ORF">GJ744_009985</name>
</gene>
<evidence type="ECO:0000313" key="2">
    <source>
        <dbReference type="Proteomes" id="UP000606974"/>
    </source>
</evidence>
<dbReference type="OrthoDB" id="10306352at2759"/>
<proteinExistence type="predicted"/>
<reference evidence="1" key="1">
    <citation type="submission" date="2020-02" db="EMBL/GenBank/DDBJ databases">
        <authorList>
            <person name="Palmer J.M."/>
        </authorList>
    </citation>
    <scope>NUCLEOTIDE SEQUENCE</scope>
    <source>
        <strain evidence="1">EPUS1.4</strain>
        <tissue evidence="1">Thallus</tissue>
    </source>
</reference>
<keyword evidence="2" id="KW-1185">Reference proteome</keyword>
<name>A0A8H7AJ23_9EURO</name>
<evidence type="ECO:0000313" key="1">
    <source>
        <dbReference type="EMBL" id="KAF7507951.1"/>
    </source>
</evidence>
<dbReference type="AlphaFoldDB" id="A0A8H7AJ23"/>
<organism evidence="1 2">
    <name type="scientific">Endocarpon pusillum</name>
    <dbReference type="NCBI Taxonomy" id="364733"/>
    <lineage>
        <taxon>Eukaryota</taxon>
        <taxon>Fungi</taxon>
        <taxon>Dikarya</taxon>
        <taxon>Ascomycota</taxon>
        <taxon>Pezizomycotina</taxon>
        <taxon>Eurotiomycetes</taxon>
        <taxon>Chaetothyriomycetidae</taxon>
        <taxon>Verrucariales</taxon>
        <taxon>Verrucariaceae</taxon>
        <taxon>Endocarpon</taxon>
    </lineage>
</organism>
<dbReference type="Proteomes" id="UP000606974">
    <property type="component" value="Unassembled WGS sequence"/>
</dbReference>
<dbReference type="EMBL" id="JAACFV010000061">
    <property type="protein sequence ID" value="KAF7507951.1"/>
    <property type="molecule type" value="Genomic_DNA"/>
</dbReference>
<protein>
    <submittedName>
        <fullName evidence="1">Uncharacterized protein</fullName>
    </submittedName>
</protein>
<comment type="caution">
    <text evidence="1">The sequence shown here is derived from an EMBL/GenBank/DDBJ whole genome shotgun (WGS) entry which is preliminary data.</text>
</comment>
<accession>A0A8H7AJ23</accession>